<comment type="caution">
    <text evidence="2">The sequence shown here is derived from an EMBL/GenBank/DDBJ whole genome shotgun (WGS) entry which is preliminary data.</text>
</comment>
<proteinExistence type="predicted"/>
<dbReference type="Gramene" id="FCD_00016624-RA">
    <property type="protein sequence ID" value="FCD_00016624-RA:cds"/>
    <property type="gene ID" value="FCD_00016624"/>
</dbReference>
<evidence type="ECO:0000313" key="3">
    <source>
        <dbReference type="Proteomes" id="UP001187192"/>
    </source>
</evidence>
<organism evidence="2 3">
    <name type="scientific">Ficus carica</name>
    <name type="common">Common fig</name>
    <dbReference type="NCBI Taxonomy" id="3494"/>
    <lineage>
        <taxon>Eukaryota</taxon>
        <taxon>Viridiplantae</taxon>
        <taxon>Streptophyta</taxon>
        <taxon>Embryophyta</taxon>
        <taxon>Tracheophyta</taxon>
        <taxon>Spermatophyta</taxon>
        <taxon>Magnoliopsida</taxon>
        <taxon>eudicotyledons</taxon>
        <taxon>Gunneridae</taxon>
        <taxon>Pentapetalae</taxon>
        <taxon>rosids</taxon>
        <taxon>fabids</taxon>
        <taxon>Rosales</taxon>
        <taxon>Moraceae</taxon>
        <taxon>Ficeae</taxon>
        <taxon>Ficus</taxon>
    </lineage>
</organism>
<dbReference type="EMBL" id="BTGU01000038">
    <property type="protein sequence ID" value="GMN51546.1"/>
    <property type="molecule type" value="Genomic_DNA"/>
</dbReference>
<feature type="region of interest" description="Disordered" evidence="1">
    <location>
        <begin position="88"/>
        <end position="124"/>
    </location>
</feature>
<sequence length="214" mass="22932">MLTSSTEVGVAKNIEPAAPVSVFDPMTVGGKTVEEKDAENNASFHSHSIDIRESEHQAIAENNEVSPPDSSHRSCVLNLYTLELDGSTTRRRQGPVECSVKDSTVGEGLELAEPPSSSHNHDASMENHEVAETTEDEALVTDPTTSTSDGLVVVHTVSATPVVVDLATEENEAQNGGTYHGSEIIASGTEARIRRLQRVIGEIKRARYSRSVLG</sequence>
<evidence type="ECO:0000313" key="2">
    <source>
        <dbReference type="EMBL" id="GMN51546.1"/>
    </source>
</evidence>
<dbReference type="AlphaFoldDB" id="A0AA88AYA1"/>
<keyword evidence="3" id="KW-1185">Reference proteome</keyword>
<evidence type="ECO:0000256" key="1">
    <source>
        <dbReference type="SAM" id="MobiDB-lite"/>
    </source>
</evidence>
<gene>
    <name evidence="2" type="ORF">TIFTF001_020691</name>
</gene>
<reference evidence="2" key="1">
    <citation type="submission" date="2023-07" db="EMBL/GenBank/DDBJ databases">
        <title>draft genome sequence of fig (Ficus carica).</title>
        <authorList>
            <person name="Takahashi T."/>
            <person name="Nishimura K."/>
        </authorList>
    </citation>
    <scope>NUCLEOTIDE SEQUENCE</scope>
</reference>
<protein>
    <submittedName>
        <fullName evidence="2">Uncharacterized protein</fullName>
    </submittedName>
</protein>
<dbReference type="Proteomes" id="UP001187192">
    <property type="component" value="Unassembled WGS sequence"/>
</dbReference>
<accession>A0AA88AYA1</accession>
<name>A0AA88AYA1_FICCA</name>